<evidence type="ECO:0000313" key="2">
    <source>
        <dbReference type="Proteomes" id="UP000769780"/>
    </source>
</evidence>
<dbReference type="EMBL" id="JACWFH010000012">
    <property type="protein sequence ID" value="MBY0097336.1"/>
    <property type="molecule type" value="Genomic_DNA"/>
</dbReference>
<reference evidence="1 2" key="1">
    <citation type="submission" date="2020-07" db="EMBL/GenBank/DDBJ databases">
        <title>Fungal Genomes of the International Space Station.</title>
        <authorList>
            <person name="Seuylemezian A."/>
            <person name="Singh N.K."/>
            <person name="Wood J."/>
            <person name="Venkateswaran K."/>
        </authorList>
    </citation>
    <scope>NUCLEOTIDE SEQUENCE [LARGE SCALE GENOMIC DNA]</scope>
    <source>
        <strain evidence="1 2">PL-B2</strain>
    </source>
</reference>
<sequence>MNSEMSELSEKQDEFFDLLKRTYEKGITEKEMTVERLLEDLKIDIRRVIAK</sequence>
<dbReference type="InterPro" id="IPR058930">
    <property type="entry name" value="YwzD"/>
</dbReference>
<proteinExistence type="predicted"/>
<dbReference type="RefSeq" id="WP_221873557.1">
    <property type="nucleotide sequence ID" value="NZ_JACWFH010000012.1"/>
</dbReference>
<gene>
    <name evidence="1" type="ORF">H0185_11075</name>
</gene>
<evidence type="ECO:0000313" key="1">
    <source>
        <dbReference type="EMBL" id="MBY0097336.1"/>
    </source>
</evidence>
<name>A0ABS7K5C7_9BACI</name>
<accession>A0ABS7K5C7</accession>
<keyword evidence="2" id="KW-1185">Reference proteome</keyword>
<comment type="caution">
    <text evidence="1">The sequence shown here is derived from an EMBL/GenBank/DDBJ whole genome shotgun (WGS) entry which is preliminary data.</text>
</comment>
<protein>
    <submittedName>
        <fullName evidence="1">Uncharacterized protein</fullName>
    </submittedName>
</protein>
<dbReference type="Pfam" id="PF26162">
    <property type="entry name" value="YwzD"/>
    <property type="match status" value="1"/>
</dbReference>
<dbReference type="Proteomes" id="UP000769780">
    <property type="component" value="Unassembled WGS sequence"/>
</dbReference>
<organism evidence="1 2">
    <name type="scientific">Mesobacillus maritimus</name>
    <dbReference type="NCBI Taxonomy" id="1643336"/>
    <lineage>
        <taxon>Bacteria</taxon>
        <taxon>Bacillati</taxon>
        <taxon>Bacillota</taxon>
        <taxon>Bacilli</taxon>
        <taxon>Bacillales</taxon>
        <taxon>Bacillaceae</taxon>
        <taxon>Mesobacillus</taxon>
    </lineage>
</organism>